<proteinExistence type="predicted"/>
<dbReference type="HOGENOM" id="CLU_1852230_0_0_10"/>
<accession>I4AG71</accession>
<dbReference type="AlphaFoldDB" id="I4AG71"/>
<sequence>MYLATKIQPLYLTKTLKLLYLIDETSVREIGVPITWLDYQVWKLSPVPKKLFVELRHNVKEFYQDKKVSLEDYITVERIPNPVKNRFDSYILKHRTTFDDGEFNDYEIELIDRIIAENKHLSSIKLVEKLHKKGTLWA</sequence>
<evidence type="ECO:0000313" key="3">
    <source>
        <dbReference type="Proteomes" id="UP000006054"/>
    </source>
</evidence>
<keyword evidence="3" id="KW-1185">Reference proteome</keyword>
<evidence type="ECO:0000313" key="2">
    <source>
        <dbReference type="EMBL" id="AFM02956.1"/>
    </source>
</evidence>
<feature type="domain" description="Antitoxin SocA-like Panacea" evidence="1">
    <location>
        <begin position="17"/>
        <end position="137"/>
    </location>
</feature>
<dbReference type="STRING" id="880071.Fleli_0480"/>
<dbReference type="Pfam" id="PF13274">
    <property type="entry name" value="SocA_Panacea"/>
    <property type="match status" value="1"/>
</dbReference>
<reference evidence="3" key="1">
    <citation type="submission" date="2012-06" db="EMBL/GenBank/DDBJ databases">
        <title>The complete genome of Flexibacter litoralis DSM 6794.</title>
        <authorList>
            <person name="Lucas S."/>
            <person name="Copeland A."/>
            <person name="Lapidus A."/>
            <person name="Glavina del Rio T."/>
            <person name="Dalin E."/>
            <person name="Tice H."/>
            <person name="Bruce D."/>
            <person name="Goodwin L."/>
            <person name="Pitluck S."/>
            <person name="Peters L."/>
            <person name="Ovchinnikova G."/>
            <person name="Lu M."/>
            <person name="Kyrpides N."/>
            <person name="Mavromatis K."/>
            <person name="Ivanova N."/>
            <person name="Brettin T."/>
            <person name="Detter J.C."/>
            <person name="Han C."/>
            <person name="Larimer F."/>
            <person name="Land M."/>
            <person name="Hauser L."/>
            <person name="Markowitz V."/>
            <person name="Cheng J.-F."/>
            <person name="Hugenholtz P."/>
            <person name="Woyke T."/>
            <person name="Wu D."/>
            <person name="Spring S."/>
            <person name="Lang E."/>
            <person name="Kopitz M."/>
            <person name="Brambilla E."/>
            <person name="Klenk H.-P."/>
            <person name="Eisen J.A."/>
        </authorList>
    </citation>
    <scope>NUCLEOTIDE SEQUENCE [LARGE SCALE GENOMIC DNA]</scope>
    <source>
        <strain evidence="3">ATCC 23117 / DSM 6794 / NBRC 15988 / NCIMB 1366 / Sio-4</strain>
    </source>
</reference>
<name>I4AG71_BERLS</name>
<dbReference type="PATRIC" id="fig|880071.3.peg.454"/>
<gene>
    <name evidence="2" type="ordered locus">Fleli_0480</name>
</gene>
<organism evidence="2 3">
    <name type="scientific">Bernardetia litoralis (strain ATCC 23117 / DSM 6794 / NBRC 15988 / NCIMB 1366 / Fx l1 / Sio-4)</name>
    <name type="common">Flexibacter litoralis</name>
    <dbReference type="NCBI Taxonomy" id="880071"/>
    <lineage>
        <taxon>Bacteria</taxon>
        <taxon>Pseudomonadati</taxon>
        <taxon>Bacteroidota</taxon>
        <taxon>Cytophagia</taxon>
        <taxon>Cytophagales</taxon>
        <taxon>Bernardetiaceae</taxon>
        <taxon>Bernardetia</taxon>
    </lineage>
</organism>
<dbReference type="EMBL" id="CP003345">
    <property type="protein sequence ID" value="AFM02956.1"/>
    <property type="molecule type" value="Genomic_DNA"/>
</dbReference>
<protein>
    <recommendedName>
        <fullName evidence="1">Antitoxin SocA-like Panacea domain-containing protein</fullName>
    </recommendedName>
</protein>
<dbReference type="RefSeq" id="WP_014796416.1">
    <property type="nucleotide sequence ID" value="NC_018018.1"/>
</dbReference>
<dbReference type="InterPro" id="IPR025272">
    <property type="entry name" value="SocA_Panacea"/>
</dbReference>
<dbReference type="KEGG" id="fli:Fleli_0480"/>
<evidence type="ECO:0000259" key="1">
    <source>
        <dbReference type="Pfam" id="PF13274"/>
    </source>
</evidence>
<dbReference type="Proteomes" id="UP000006054">
    <property type="component" value="Chromosome"/>
</dbReference>
<dbReference type="eggNOG" id="COG3600">
    <property type="taxonomic scope" value="Bacteria"/>
</dbReference>